<evidence type="ECO:0000313" key="2">
    <source>
        <dbReference type="Proteomes" id="UP000326464"/>
    </source>
</evidence>
<dbReference type="AlphaFoldDB" id="A0A7X1NNR8"/>
<organism evidence="1 2">
    <name type="scientific">Arthrobacter bussei</name>
    <dbReference type="NCBI Taxonomy" id="2594179"/>
    <lineage>
        <taxon>Bacteria</taxon>
        <taxon>Bacillati</taxon>
        <taxon>Actinomycetota</taxon>
        <taxon>Actinomycetes</taxon>
        <taxon>Micrococcales</taxon>
        <taxon>Micrococcaceae</taxon>
        <taxon>Arthrobacter</taxon>
    </lineage>
</organism>
<name>A0A7X1NNR8_9MICC</name>
<keyword evidence="2" id="KW-1185">Reference proteome</keyword>
<dbReference type="EMBL" id="VJXX01000001">
    <property type="protein sequence ID" value="MPY10176.1"/>
    <property type="molecule type" value="Genomic_DNA"/>
</dbReference>
<dbReference type="OrthoDB" id="4467712at2"/>
<reference evidence="2" key="1">
    <citation type="submission" date="2019-07" db="EMBL/GenBank/DDBJ databases">
        <title>Arthrobacter KR32 sp. nov., isolated from mountain cheese made of cows milk.</title>
        <authorList>
            <person name="Flegler A."/>
        </authorList>
    </citation>
    <scope>NUCLEOTIDE SEQUENCE [LARGE SCALE GENOMIC DNA]</scope>
    <source>
        <strain evidence="2">KR32</strain>
    </source>
</reference>
<dbReference type="Proteomes" id="UP000326464">
    <property type="component" value="Unassembled WGS sequence"/>
</dbReference>
<gene>
    <name evidence="1" type="ORF">FNH21_05490</name>
</gene>
<dbReference type="RefSeq" id="WP_152812879.1">
    <property type="nucleotide sequence ID" value="NZ_VJXX01000001.1"/>
</dbReference>
<proteinExistence type="predicted"/>
<accession>A0A7X1NNR8</accession>
<sequence>MELEEWWAAVLPETRQWLGDHNGEALSPEVAADISRVGGLIAADPWWIGERGPDGVFLSDAATDWIEARANGE</sequence>
<evidence type="ECO:0000313" key="1">
    <source>
        <dbReference type="EMBL" id="MPY10176.1"/>
    </source>
</evidence>
<comment type="caution">
    <text evidence="1">The sequence shown here is derived from an EMBL/GenBank/DDBJ whole genome shotgun (WGS) entry which is preliminary data.</text>
</comment>
<protein>
    <submittedName>
        <fullName evidence="1">Uncharacterized protein</fullName>
    </submittedName>
</protein>